<dbReference type="Proteomes" id="UP000187151">
    <property type="component" value="Unassembled WGS sequence"/>
</dbReference>
<comment type="caution">
    <text evidence="3">The sequence shown here is derived from an EMBL/GenBank/DDBJ whole genome shotgun (WGS) entry which is preliminary data.</text>
</comment>
<dbReference type="PANTHER" id="PTHR45527:SF1">
    <property type="entry name" value="FATTY ACID SYNTHASE"/>
    <property type="match status" value="1"/>
</dbReference>
<dbReference type="InterPro" id="IPR045851">
    <property type="entry name" value="AMP-bd_C_sf"/>
</dbReference>
<protein>
    <recommendedName>
        <fullName evidence="2">AMP-dependent synthetase/ligase domain-containing protein</fullName>
    </recommendedName>
</protein>
<reference evidence="3 4" key="1">
    <citation type="submission" date="2016-01" db="EMBL/GenBank/DDBJ databases">
        <title>Streptomyces amritsarensis strain MTCC 11845 genome sequencing and assembly.</title>
        <authorList>
            <person name="Sharma D."/>
            <person name="Nair G.R."/>
            <person name="Kaur G."/>
            <person name="Manhas R.K."/>
            <person name="Mayilraj S."/>
        </authorList>
    </citation>
    <scope>NUCLEOTIDE SEQUENCE [LARGE SCALE GENOMIC DNA]</scope>
    <source>
        <strain evidence="3 4">MTCC 11845</strain>
    </source>
</reference>
<sequence>MTLPSMLDPFFAIARSDPDRPAVVDNGVTVGYGQLARWAGAVADLVATRGPAADRPVVAVQTHHSVRDIAAILGVLAAGRGYVPLADEPLGHTEAALRALGCRELVATAETGRLPAVDRVLRPNWGRSQAPPPETGEPVRPQDPAYVLFTSGSTGAPKAAVVPHGALHAVLPHLVRQYGVGPGTVALNFHRADGDTSLEEILPTLLSGGLVILDEDSEADLDRVLTDHEVTLVNLPVDYWHVYTGHLLDTGRPLPGSVETVVIGGEAVRPDMLERWRRLGADHVVLLNTYGSTETALVTHSAVLAGPGAAPAFPDGVPIGRPLPSVRQAVVSGPDAPHGTGELLVAGPQLATGYVDDPERTAARFVETDPGGGTDRWYRTGDLVTENDGGSLVFHGRIDHQVKIRGHRVDLLDVEGALGRLPQVTAVAAAAHAKGEHTALVAFVVLAPEAAAATEETAADGAPDGRDAPRQPDAAAGGRRADGVAAALREQLRATVPGPFVPDRIVAVPELVHTRTGKVDRAGTRDRYL</sequence>
<keyword evidence="4" id="KW-1185">Reference proteome</keyword>
<organism evidence="3 4">
    <name type="scientific">Streptomyces amritsarensis</name>
    <dbReference type="NCBI Taxonomy" id="681158"/>
    <lineage>
        <taxon>Bacteria</taxon>
        <taxon>Bacillati</taxon>
        <taxon>Actinomycetota</taxon>
        <taxon>Actinomycetes</taxon>
        <taxon>Kitasatosporales</taxon>
        <taxon>Streptomycetaceae</taxon>
        <taxon>Streptomyces</taxon>
    </lineage>
</organism>
<dbReference type="InterPro" id="IPR020845">
    <property type="entry name" value="AMP-binding_CS"/>
</dbReference>
<name>A0ABX3FXZ2_9ACTN</name>
<gene>
    <name evidence="3" type="ORF">AVW11_30420</name>
</gene>
<dbReference type="RefSeq" id="WP_076046625.1">
    <property type="nucleotide sequence ID" value="NZ_MQUR01000104.1"/>
</dbReference>
<proteinExistence type="predicted"/>
<evidence type="ECO:0000313" key="3">
    <source>
        <dbReference type="EMBL" id="OLZ55032.1"/>
    </source>
</evidence>
<dbReference type="Gene3D" id="3.40.50.12780">
    <property type="entry name" value="N-terminal domain of ligase-like"/>
    <property type="match status" value="1"/>
</dbReference>
<dbReference type="EMBL" id="MQUR01000104">
    <property type="protein sequence ID" value="OLZ55032.1"/>
    <property type="molecule type" value="Genomic_DNA"/>
</dbReference>
<evidence type="ECO:0000313" key="4">
    <source>
        <dbReference type="Proteomes" id="UP000187151"/>
    </source>
</evidence>
<dbReference type="Pfam" id="PF00501">
    <property type="entry name" value="AMP-binding"/>
    <property type="match status" value="1"/>
</dbReference>
<feature type="compositionally biased region" description="Low complexity" evidence="1">
    <location>
        <begin position="471"/>
        <end position="482"/>
    </location>
</feature>
<dbReference type="PROSITE" id="PS00455">
    <property type="entry name" value="AMP_BINDING"/>
    <property type="match status" value="1"/>
</dbReference>
<feature type="region of interest" description="Disordered" evidence="1">
    <location>
        <begin position="455"/>
        <end position="482"/>
    </location>
</feature>
<accession>A0ABX3FXZ2</accession>
<dbReference type="SUPFAM" id="SSF56801">
    <property type="entry name" value="Acetyl-CoA synthetase-like"/>
    <property type="match status" value="1"/>
</dbReference>
<dbReference type="InterPro" id="IPR042099">
    <property type="entry name" value="ANL_N_sf"/>
</dbReference>
<evidence type="ECO:0000256" key="1">
    <source>
        <dbReference type="SAM" id="MobiDB-lite"/>
    </source>
</evidence>
<dbReference type="InterPro" id="IPR000873">
    <property type="entry name" value="AMP-dep_synth/lig_dom"/>
</dbReference>
<dbReference type="Gene3D" id="3.30.300.30">
    <property type="match status" value="1"/>
</dbReference>
<feature type="domain" description="AMP-dependent synthetase/ligase" evidence="2">
    <location>
        <begin position="12"/>
        <end position="354"/>
    </location>
</feature>
<evidence type="ECO:0000259" key="2">
    <source>
        <dbReference type="Pfam" id="PF00501"/>
    </source>
</evidence>
<dbReference type="PANTHER" id="PTHR45527">
    <property type="entry name" value="NONRIBOSOMAL PEPTIDE SYNTHETASE"/>
    <property type="match status" value="1"/>
</dbReference>